<dbReference type="OrthoDB" id="9996548at2"/>
<evidence type="ECO:0000259" key="2">
    <source>
        <dbReference type="Pfam" id="PF23843"/>
    </source>
</evidence>
<dbReference type="RefSeq" id="WP_012638197.1">
    <property type="nucleotide sequence ID" value="NC_011901.1"/>
</dbReference>
<organism evidence="3 4">
    <name type="scientific">Thioalkalivibrio sulfidiphilus (strain HL-EbGR7)</name>
    <dbReference type="NCBI Taxonomy" id="396588"/>
    <lineage>
        <taxon>Bacteria</taxon>
        <taxon>Pseudomonadati</taxon>
        <taxon>Pseudomonadota</taxon>
        <taxon>Gammaproteobacteria</taxon>
        <taxon>Chromatiales</taxon>
        <taxon>Ectothiorhodospiraceae</taxon>
        <taxon>Thioalkalivibrio</taxon>
    </lineage>
</organism>
<dbReference type="STRING" id="396588.Tgr7_1631"/>
<proteinExistence type="predicted"/>
<dbReference type="KEGG" id="tgr:Tgr7_1631"/>
<feature type="domain" description="DUF7210" evidence="2">
    <location>
        <begin position="7"/>
        <end position="37"/>
    </location>
</feature>
<gene>
    <name evidence="3" type="ordered locus">Tgr7_1631</name>
</gene>
<dbReference type="EMBL" id="CP001339">
    <property type="protein sequence ID" value="ACL72714.1"/>
    <property type="molecule type" value="Genomic_DNA"/>
</dbReference>
<dbReference type="InterPro" id="IPR055634">
    <property type="entry name" value="DUF7210"/>
</dbReference>
<reference evidence="3 4" key="1">
    <citation type="journal article" date="2011" name="Stand. Genomic Sci.">
        <title>Complete genome sequence of 'Thioalkalivibrio sulfidophilus' HL-EbGr7.</title>
        <authorList>
            <person name="Muyzer G."/>
            <person name="Sorokin D.Y."/>
            <person name="Mavromatis K."/>
            <person name="Lapidus A."/>
            <person name="Clum A."/>
            <person name="Ivanova N."/>
            <person name="Pati A."/>
            <person name="d'Haeseleer P."/>
            <person name="Woyke T."/>
            <person name="Kyrpides N.C."/>
        </authorList>
    </citation>
    <scope>NUCLEOTIDE SEQUENCE [LARGE SCALE GENOMIC DNA]</scope>
    <source>
        <strain evidence="3 4">HL-EbGR7</strain>
    </source>
</reference>
<dbReference type="HOGENOM" id="CLU_2774672_0_0_6"/>
<dbReference type="Proteomes" id="UP000002383">
    <property type="component" value="Chromosome"/>
</dbReference>
<evidence type="ECO:0000256" key="1">
    <source>
        <dbReference type="SAM" id="MobiDB-lite"/>
    </source>
</evidence>
<name>B8GS10_THISH</name>
<dbReference type="AlphaFoldDB" id="B8GS10"/>
<protein>
    <recommendedName>
        <fullName evidence="2">DUF7210 domain-containing protein</fullName>
    </recommendedName>
</protein>
<sequence length="69" mass="7547">MSKQQTYTVKTALPHRGRVYQPGEPITLHPRQAKYLLGTHLERPGVTTPPAKPRKAKAEGQDKGGVSDA</sequence>
<keyword evidence="4" id="KW-1185">Reference proteome</keyword>
<feature type="region of interest" description="Disordered" evidence="1">
    <location>
        <begin position="39"/>
        <end position="69"/>
    </location>
</feature>
<dbReference type="Pfam" id="PF23843">
    <property type="entry name" value="DUF7210"/>
    <property type="match status" value="1"/>
</dbReference>
<accession>B8GS10</accession>
<evidence type="ECO:0000313" key="4">
    <source>
        <dbReference type="Proteomes" id="UP000002383"/>
    </source>
</evidence>
<evidence type="ECO:0000313" key="3">
    <source>
        <dbReference type="EMBL" id="ACL72714.1"/>
    </source>
</evidence>